<keyword evidence="3" id="KW-1185">Reference proteome</keyword>
<feature type="region of interest" description="Disordered" evidence="1">
    <location>
        <begin position="14"/>
        <end position="89"/>
    </location>
</feature>
<dbReference type="Proteomes" id="UP001607303">
    <property type="component" value="Unassembled WGS sequence"/>
</dbReference>
<reference evidence="2 3" key="1">
    <citation type="journal article" date="2024" name="Ann. Entomol. Soc. Am.">
        <title>Genomic analyses of the southern and eastern yellowjacket wasps (Hymenoptera: Vespidae) reveal evolutionary signatures of social life.</title>
        <authorList>
            <person name="Catto M.A."/>
            <person name="Caine P.B."/>
            <person name="Orr S.E."/>
            <person name="Hunt B.G."/>
            <person name="Goodisman M.A.D."/>
        </authorList>
    </citation>
    <scope>NUCLEOTIDE SEQUENCE [LARGE SCALE GENOMIC DNA]</scope>
    <source>
        <strain evidence="2">232</strain>
        <tissue evidence="2">Head and thorax</tissue>
    </source>
</reference>
<evidence type="ECO:0000313" key="2">
    <source>
        <dbReference type="EMBL" id="KAL2750997.1"/>
    </source>
</evidence>
<gene>
    <name evidence="2" type="ORF">V1477_001100</name>
</gene>
<feature type="compositionally biased region" description="Basic and acidic residues" evidence="1">
    <location>
        <begin position="32"/>
        <end position="56"/>
    </location>
</feature>
<accession>A0ABD2D0U4</accession>
<sequence length="183" mass="20174">MIGTCTWEVVVWVEGGGEGEDSSSGVIPEGGTNRDRKRMYGETLDKDINVRKRMLTDEASEVGGGKDGDRDGGKGRSEGGNRVSVRQLARARENPNVGRLRESDREPRSTAFHNLPNGTISIRITRHSNESRPIISGVSQTPVSDLLPSNMIYITLIVIVQRYSLNLNAVYQRDTLTLYPSNT</sequence>
<evidence type="ECO:0000313" key="3">
    <source>
        <dbReference type="Proteomes" id="UP001607303"/>
    </source>
</evidence>
<comment type="caution">
    <text evidence="2">The sequence shown here is derived from an EMBL/GenBank/DDBJ whole genome shotgun (WGS) entry which is preliminary data.</text>
</comment>
<dbReference type="AlphaFoldDB" id="A0ABD2D0U4"/>
<protein>
    <submittedName>
        <fullName evidence="2">Uncharacterized protein</fullName>
    </submittedName>
</protein>
<proteinExistence type="predicted"/>
<organism evidence="2 3">
    <name type="scientific">Vespula maculifrons</name>
    <name type="common">Eastern yellow jacket</name>
    <name type="synonym">Wasp</name>
    <dbReference type="NCBI Taxonomy" id="7453"/>
    <lineage>
        <taxon>Eukaryota</taxon>
        <taxon>Metazoa</taxon>
        <taxon>Ecdysozoa</taxon>
        <taxon>Arthropoda</taxon>
        <taxon>Hexapoda</taxon>
        <taxon>Insecta</taxon>
        <taxon>Pterygota</taxon>
        <taxon>Neoptera</taxon>
        <taxon>Endopterygota</taxon>
        <taxon>Hymenoptera</taxon>
        <taxon>Apocrita</taxon>
        <taxon>Aculeata</taxon>
        <taxon>Vespoidea</taxon>
        <taxon>Vespidae</taxon>
        <taxon>Vespinae</taxon>
        <taxon>Vespula</taxon>
    </lineage>
</organism>
<feature type="compositionally biased region" description="Basic and acidic residues" evidence="1">
    <location>
        <begin position="64"/>
        <end position="79"/>
    </location>
</feature>
<dbReference type="EMBL" id="JAYRBN010000008">
    <property type="protein sequence ID" value="KAL2750997.1"/>
    <property type="molecule type" value="Genomic_DNA"/>
</dbReference>
<evidence type="ECO:0000256" key="1">
    <source>
        <dbReference type="SAM" id="MobiDB-lite"/>
    </source>
</evidence>
<name>A0ABD2D0U4_VESMC</name>